<gene>
    <name evidence="2" type="ORF">Csa_2G296020</name>
</gene>
<feature type="compositionally biased region" description="Gly residues" evidence="1">
    <location>
        <begin position="95"/>
        <end position="105"/>
    </location>
</feature>
<dbReference type="EMBL" id="CM002923">
    <property type="protein sequence ID" value="KGN62077.1"/>
    <property type="molecule type" value="Genomic_DNA"/>
</dbReference>
<evidence type="ECO:0000313" key="2">
    <source>
        <dbReference type="EMBL" id="KGN62077.1"/>
    </source>
</evidence>
<reference evidence="2 3" key="1">
    <citation type="journal article" date="2009" name="Nat. Genet.">
        <title>The genome of the cucumber, Cucumis sativus L.</title>
        <authorList>
            <person name="Huang S."/>
            <person name="Li R."/>
            <person name="Zhang Z."/>
            <person name="Li L."/>
            <person name="Gu X."/>
            <person name="Fan W."/>
            <person name="Lucas W.J."/>
            <person name="Wang X."/>
            <person name="Xie B."/>
            <person name="Ni P."/>
            <person name="Ren Y."/>
            <person name="Zhu H."/>
            <person name="Li J."/>
            <person name="Lin K."/>
            <person name="Jin W."/>
            <person name="Fei Z."/>
            <person name="Li G."/>
            <person name="Staub J."/>
            <person name="Kilian A."/>
            <person name="van der Vossen E.A."/>
            <person name="Wu Y."/>
            <person name="Guo J."/>
            <person name="He J."/>
            <person name="Jia Z."/>
            <person name="Ren Y."/>
            <person name="Tian G."/>
            <person name="Lu Y."/>
            <person name="Ruan J."/>
            <person name="Qian W."/>
            <person name="Wang M."/>
            <person name="Huang Q."/>
            <person name="Li B."/>
            <person name="Xuan Z."/>
            <person name="Cao J."/>
            <person name="Asan"/>
            <person name="Wu Z."/>
            <person name="Zhang J."/>
            <person name="Cai Q."/>
            <person name="Bai Y."/>
            <person name="Zhao B."/>
            <person name="Han Y."/>
            <person name="Li Y."/>
            <person name="Li X."/>
            <person name="Wang S."/>
            <person name="Shi Q."/>
            <person name="Liu S."/>
            <person name="Cho W.K."/>
            <person name="Kim J.Y."/>
            <person name="Xu Y."/>
            <person name="Heller-Uszynska K."/>
            <person name="Miao H."/>
            <person name="Cheng Z."/>
            <person name="Zhang S."/>
            <person name="Wu J."/>
            <person name="Yang Y."/>
            <person name="Kang H."/>
            <person name="Li M."/>
            <person name="Liang H."/>
            <person name="Ren X."/>
            <person name="Shi Z."/>
            <person name="Wen M."/>
            <person name="Jian M."/>
            <person name="Yang H."/>
            <person name="Zhang G."/>
            <person name="Yang Z."/>
            <person name="Chen R."/>
            <person name="Liu S."/>
            <person name="Li J."/>
            <person name="Ma L."/>
            <person name="Liu H."/>
            <person name="Zhou Y."/>
            <person name="Zhao J."/>
            <person name="Fang X."/>
            <person name="Li G."/>
            <person name="Fang L."/>
            <person name="Li Y."/>
            <person name="Liu D."/>
            <person name="Zheng H."/>
            <person name="Zhang Y."/>
            <person name="Qin N."/>
            <person name="Li Z."/>
            <person name="Yang G."/>
            <person name="Yang S."/>
            <person name="Bolund L."/>
            <person name="Kristiansen K."/>
            <person name="Zheng H."/>
            <person name="Li S."/>
            <person name="Zhang X."/>
            <person name="Yang H."/>
            <person name="Wang J."/>
            <person name="Sun R."/>
            <person name="Zhang B."/>
            <person name="Jiang S."/>
            <person name="Wang J."/>
            <person name="Du Y."/>
            <person name="Li S."/>
        </authorList>
    </citation>
    <scope>NUCLEOTIDE SEQUENCE [LARGE SCALE GENOMIC DNA]</scope>
    <source>
        <strain evidence="3">cv. 9930</strain>
    </source>
</reference>
<sequence>MANSITMLGKLRGVSCIDRLTRPFRYPKSVPVTRLPDGPRNVSDRPDGRDGILHAGVMIGKDRNTDRKTRKTLVLCFLRLDGGTREEEDEEEQDCGGGGGGGGGAEKQSGDSGWREVVAVMVTIAVEVEVDFGSPMHEGKIGSSGLSYW</sequence>
<name>A0A0A0LMU0_CUCSA</name>
<dbReference type="AlphaFoldDB" id="A0A0A0LMU0"/>
<dbReference type="Proteomes" id="UP000029981">
    <property type="component" value="Chromosome 2"/>
</dbReference>
<reference evidence="2 3" key="3">
    <citation type="journal article" date="2010" name="BMC Genomics">
        <title>Transcriptome sequencing and comparative analysis of cucumber flowers with different sex types.</title>
        <authorList>
            <person name="Guo S."/>
            <person name="Zheng Y."/>
            <person name="Joung J.G."/>
            <person name="Liu S."/>
            <person name="Zhang Z."/>
            <person name="Crasta O.R."/>
            <person name="Sobral B.W."/>
            <person name="Xu Y."/>
            <person name="Huang S."/>
            <person name="Fei Z."/>
        </authorList>
    </citation>
    <scope>NUCLEOTIDE SEQUENCE [LARGE SCALE GENOMIC DNA]</scope>
    <source>
        <strain evidence="3">cv. 9930</strain>
    </source>
</reference>
<accession>A0A0A0LMU0</accession>
<keyword evidence="3" id="KW-1185">Reference proteome</keyword>
<protein>
    <submittedName>
        <fullName evidence="2">Uncharacterized protein</fullName>
    </submittedName>
</protein>
<dbReference type="OMA" id="MANSITM"/>
<organism evidence="2 3">
    <name type="scientific">Cucumis sativus</name>
    <name type="common">Cucumber</name>
    <dbReference type="NCBI Taxonomy" id="3659"/>
    <lineage>
        <taxon>Eukaryota</taxon>
        <taxon>Viridiplantae</taxon>
        <taxon>Streptophyta</taxon>
        <taxon>Embryophyta</taxon>
        <taxon>Tracheophyta</taxon>
        <taxon>Spermatophyta</taxon>
        <taxon>Magnoliopsida</taxon>
        <taxon>eudicotyledons</taxon>
        <taxon>Gunneridae</taxon>
        <taxon>Pentapetalae</taxon>
        <taxon>rosids</taxon>
        <taxon>fabids</taxon>
        <taxon>Cucurbitales</taxon>
        <taxon>Cucurbitaceae</taxon>
        <taxon>Benincaseae</taxon>
        <taxon>Cucumis</taxon>
    </lineage>
</organism>
<dbReference type="Gramene" id="KGN62077">
    <property type="protein sequence ID" value="KGN62077"/>
    <property type="gene ID" value="Csa_2G296020"/>
</dbReference>
<reference evidence="2 3" key="2">
    <citation type="journal article" date="2009" name="PLoS ONE">
        <title>An integrated genetic and cytogenetic map of the cucumber genome.</title>
        <authorList>
            <person name="Ren Y."/>
            <person name="Zhang Z."/>
            <person name="Liu J."/>
            <person name="Staub J.E."/>
            <person name="Han Y."/>
            <person name="Cheng Z."/>
            <person name="Li X."/>
            <person name="Lu J."/>
            <person name="Miao H."/>
            <person name="Kang H."/>
            <person name="Xie B."/>
            <person name="Gu X."/>
            <person name="Wang X."/>
            <person name="Du Y."/>
            <person name="Jin W."/>
            <person name="Huang S."/>
        </authorList>
    </citation>
    <scope>NUCLEOTIDE SEQUENCE [LARGE SCALE GENOMIC DNA]</scope>
    <source>
        <strain evidence="3">cv. 9930</strain>
    </source>
</reference>
<evidence type="ECO:0000313" key="3">
    <source>
        <dbReference type="Proteomes" id="UP000029981"/>
    </source>
</evidence>
<feature type="region of interest" description="Disordered" evidence="1">
    <location>
        <begin position="84"/>
        <end position="112"/>
    </location>
</feature>
<reference evidence="2 3" key="4">
    <citation type="journal article" date="2011" name="BMC Genomics">
        <title>RNA-Seq improves annotation of protein-coding genes in the cucumber genome.</title>
        <authorList>
            <person name="Li Z."/>
            <person name="Zhang Z."/>
            <person name="Yan P."/>
            <person name="Huang S."/>
            <person name="Fei Z."/>
            <person name="Lin K."/>
        </authorList>
    </citation>
    <scope>NUCLEOTIDE SEQUENCE [LARGE SCALE GENOMIC DNA]</scope>
    <source>
        <strain evidence="3">cv. 9930</strain>
    </source>
</reference>
<evidence type="ECO:0000256" key="1">
    <source>
        <dbReference type="SAM" id="MobiDB-lite"/>
    </source>
</evidence>
<proteinExistence type="predicted"/>